<dbReference type="Gene3D" id="3.10.20.90">
    <property type="entry name" value="Phosphatidylinositol 3-kinase Catalytic Subunit, Chain A, domain 1"/>
    <property type="match status" value="1"/>
</dbReference>
<organism evidence="3 4">
    <name type="scientific">Metarhizium robertsii</name>
    <dbReference type="NCBI Taxonomy" id="568076"/>
    <lineage>
        <taxon>Eukaryota</taxon>
        <taxon>Fungi</taxon>
        <taxon>Dikarya</taxon>
        <taxon>Ascomycota</taxon>
        <taxon>Pezizomycotina</taxon>
        <taxon>Sordariomycetes</taxon>
        <taxon>Hypocreomycetidae</taxon>
        <taxon>Hypocreales</taxon>
        <taxon>Clavicipitaceae</taxon>
        <taxon>Metarhizium</taxon>
    </lineage>
</organism>
<reference evidence="3 4" key="1">
    <citation type="submission" date="2014-02" db="EMBL/GenBank/DDBJ databases">
        <title>The genome sequence of the entomopathogenic fungus Metarhizium robertsii ARSEF 2575.</title>
        <authorList>
            <person name="Giuliano Garisto Donzelli B."/>
            <person name="Roe B.A."/>
            <person name="Macmil S.L."/>
            <person name="Krasnoff S.B."/>
            <person name="Gibson D.M."/>
        </authorList>
    </citation>
    <scope>NUCLEOTIDE SEQUENCE [LARGE SCALE GENOMIC DNA]</scope>
    <source>
        <strain evidence="3 4">ARSEF 2575</strain>
    </source>
</reference>
<comment type="caution">
    <text evidence="3">The sequence shown here is derived from an EMBL/GenBank/DDBJ whole genome shotgun (WGS) entry which is preliminary data.</text>
</comment>
<dbReference type="AlphaFoldDB" id="A0A014QQM5"/>
<dbReference type="Pfam" id="PF11976">
    <property type="entry name" value="Rad60-SLD"/>
    <property type="match status" value="1"/>
</dbReference>
<protein>
    <submittedName>
        <fullName evidence="3">Ubiquitin family protein</fullName>
    </submittedName>
</protein>
<dbReference type="HOGENOM" id="CLU_1402762_0_0_1"/>
<dbReference type="InterPro" id="IPR022617">
    <property type="entry name" value="Rad60/SUMO-like_dom"/>
</dbReference>
<evidence type="ECO:0000313" key="4">
    <source>
        <dbReference type="Proteomes" id="UP000030151"/>
    </source>
</evidence>
<dbReference type="SUPFAM" id="SSF54236">
    <property type="entry name" value="Ubiquitin-like"/>
    <property type="match status" value="1"/>
</dbReference>
<gene>
    <name evidence="3" type="ORF">X797_011945</name>
</gene>
<evidence type="ECO:0000256" key="1">
    <source>
        <dbReference type="SAM" id="MobiDB-lite"/>
    </source>
</evidence>
<evidence type="ECO:0000259" key="2">
    <source>
        <dbReference type="PROSITE" id="PS50053"/>
    </source>
</evidence>
<dbReference type="EMBL" id="JELW01000119">
    <property type="protein sequence ID" value="EXU94966.1"/>
    <property type="molecule type" value="Genomic_DNA"/>
</dbReference>
<dbReference type="Proteomes" id="UP000030151">
    <property type="component" value="Unassembled WGS sequence"/>
</dbReference>
<dbReference type="InterPro" id="IPR029071">
    <property type="entry name" value="Ubiquitin-like_domsf"/>
</dbReference>
<proteinExistence type="predicted"/>
<dbReference type="InterPro" id="IPR000626">
    <property type="entry name" value="Ubiquitin-like_dom"/>
</dbReference>
<dbReference type="PROSITE" id="PS50053">
    <property type="entry name" value="UBIQUITIN_2"/>
    <property type="match status" value="1"/>
</dbReference>
<feature type="compositionally biased region" description="Basic and acidic residues" evidence="1">
    <location>
        <begin position="94"/>
        <end position="107"/>
    </location>
</feature>
<sequence length="194" mass="22074">MVFKILTIYGNITLSYTLALLDIEKEDDIVLTWRRKRVYAFSTLLDLGIRPQGNGQAILDGYSTNCLVKGRTRVYMEAWTWGLFQAMEREEQLKRKRETGELPDRGDSAPVGEELPAPEVKIRVILKAHNRADVKLTVRPGTTVKTLITGFRTQQSIGSDTNVEVWFDGGKLEEHVAMDEADIDDMDMFEVHVK</sequence>
<accession>A0A014QQM5</accession>
<feature type="region of interest" description="Disordered" evidence="1">
    <location>
        <begin position="94"/>
        <end position="113"/>
    </location>
</feature>
<feature type="domain" description="Ubiquitin-like" evidence="2">
    <location>
        <begin position="122"/>
        <end position="194"/>
    </location>
</feature>
<name>A0A014QQM5_9HYPO</name>
<evidence type="ECO:0000313" key="3">
    <source>
        <dbReference type="EMBL" id="EXU94966.1"/>
    </source>
</evidence>